<organism evidence="2 3">
    <name type="scientific">Faunimonas pinastri</name>
    <dbReference type="NCBI Taxonomy" id="1855383"/>
    <lineage>
        <taxon>Bacteria</taxon>
        <taxon>Pseudomonadati</taxon>
        <taxon>Pseudomonadota</taxon>
        <taxon>Alphaproteobacteria</taxon>
        <taxon>Hyphomicrobiales</taxon>
        <taxon>Afifellaceae</taxon>
        <taxon>Faunimonas</taxon>
    </lineage>
</organism>
<name>A0A1H9MUK4_9HYPH</name>
<keyword evidence="3" id="KW-1185">Reference proteome</keyword>
<feature type="region of interest" description="Disordered" evidence="1">
    <location>
        <begin position="36"/>
        <end position="66"/>
    </location>
</feature>
<evidence type="ECO:0000256" key="1">
    <source>
        <dbReference type="SAM" id="MobiDB-lite"/>
    </source>
</evidence>
<evidence type="ECO:0008006" key="4">
    <source>
        <dbReference type="Google" id="ProtNLM"/>
    </source>
</evidence>
<protein>
    <recommendedName>
        <fullName evidence="4">Recombinase domain-containing protein</fullName>
    </recommendedName>
</protein>
<dbReference type="Proteomes" id="UP000199647">
    <property type="component" value="Unassembled WGS sequence"/>
</dbReference>
<dbReference type="STRING" id="1855383.SAMN05216548_11457"/>
<reference evidence="2 3" key="1">
    <citation type="submission" date="2016-10" db="EMBL/GenBank/DDBJ databases">
        <authorList>
            <person name="de Groot N.N."/>
        </authorList>
    </citation>
    <scope>NUCLEOTIDE SEQUENCE [LARGE SCALE GENOMIC DNA]</scope>
    <source>
        <strain evidence="2 3">A52C2</strain>
    </source>
</reference>
<dbReference type="AlphaFoldDB" id="A0A1H9MUK4"/>
<dbReference type="EMBL" id="FOFG01000014">
    <property type="protein sequence ID" value="SER27386.1"/>
    <property type="molecule type" value="Genomic_DNA"/>
</dbReference>
<sequence>MRRLRNVARAVQELDPAQPDFRDRFLVLQEQAATALGGDGGRKGNPYLAEARRRAGAKRGAEAEERRNKLRPIIAKLREEGFSSYRQIAEALDARGIKPLHADRWSAETVRNIERK</sequence>
<proteinExistence type="predicted"/>
<evidence type="ECO:0000313" key="2">
    <source>
        <dbReference type="EMBL" id="SER27386.1"/>
    </source>
</evidence>
<gene>
    <name evidence="2" type="ORF">SAMN05216548_11457</name>
</gene>
<accession>A0A1H9MUK4</accession>
<evidence type="ECO:0000313" key="3">
    <source>
        <dbReference type="Proteomes" id="UP000199647"/>
    </source>
</evidence>